<evidence type="ECO:0000313" key="2">
    <source>
        <dbReference type="EMBL" id="CBI00567.1"/>
    </source>
</evidence>
<dbReference type="AlphaFoldDB" id="E6Q058"/>
<organism evidence="2">
    <name type="scientific">mine drainage metagenome</name>
    <dbReference type="NCBI Taxonomy" id="410659"/>
    <lineage>
        <taxon>unclassified sequences</taxon>
        <taxon>metagenomes</taxon>
        <taxon>ecological metagenomes</taxon>
    </lineage>
</organism>
<gene>
    <name evidence="2" type="ORF">CARN3_0110</name>
</gene>
<keyword evidence="1" id="KW-0472">Membrane</keyword>
<sequence>MLLRCALRVLGGKNMVPVCQVRVVGSFLMVASSELLGSFVVVARSVLMMSRCLCVVMHHFF</sequence>
<proteinExistence type="predicted"/>
<reference evidence="2" key="1">
    <citation type="submission" date="2009-10" db="EMBL/GenBank/DDBJ databases">
        <title>Diversity of trophic interactions inside an arsenic-rich microbial ecosystem.</title>
        <authorList>
            <person name="Bertin P.N."/>
            <person name="Heinrich-Salmeron A."/>
            <person name="Pelletier E."/>
            <person name="Goulhen-Chollet F."/>
            <person name="Arsene-Ploetze F."/>
            <person name="Gallien S."/>
            <person name="Calteau A."/>
            <person name="Vallenet D."/>
            <person name="Casiot C."/>
            <person name="Chane-Woon-Ming B."/>
            <person name="Giloteaux L."/>
            <person name="Barakat M."/>
            <person name="Bonnefoy V."/>
            <person name="Bruneel O."/>
            <person name="Chandler M."/>
            <person name="Cleiss J."/>
            <person name="Duran R."/>
            <person name="Elbaz-Poulichet F."/>
            <person name="Fonknechten N."/>
            <person name="Lauga B."/>
            <person name="Mornico D."/>
            <person name="Ortet P."/>
            <person name="Schaeffer C."/>
            <person name="Siguier P."/>
            <person name="Alexander Thil Smith A."/>
            <person name="Van Dorsselaer A."/>
            <person name="Weissenbach J."/>
            <person name="Medigue C."/>
            <person name="Le Paslier D."/>
        </authorList>
    </citation>
    <scope>NUCLEOTIDE SEQUENCE</scope>
</reference>
<keyword evidence="1" id="KW-0812">Transmembrane</keyword>
<feature type="transmembrane region" description="Helical" evidence="1">
    <location>
        <begin position="23"/>
        <end position="43"/>
    </location>
</feature>
<protein>
    <submittedName>
        <fullName evidence="2">Uncharacterized protein</fullName>
    </submittedName>
</protein>
<name>E6Q058_9ZZZZ</name>
<dbReference type="EMBL" id="CABN01000149">
    <property type="protein sequence ID" value="CBI00567.1"/>
    <property type="molecule type" value="Genomic_DNA"/>
</dbReference>
<comment type="caution">
    <text evidence="2">The sequence shown here is derived from an EMBL/GenBank/DDBJ whole genome shotgun (WGS) entry which is preliminary data.</text>
</comment>
<accession>E6Q058</accession>
<evidence type="ECO:0000256" key="1">
    <source>
        <dbReference type="SAM" id="Phobius"/>
    </source>
</evidence>
<keyword evidence="1" id="KW-1133">Transmembrane helix</keyword>